<comment type="caution">
    <text evidence="1">The sequence shown here is derived from an EMBL/GenBank/DDBJ whole genome shotgun (WGS) entry which is preliminary data.</text>
</comment>
<dbReference type="AlphaFoldDB" id="A0A164NYE9"/>
<reference evidence="1 2" key="1">
    <citation type="submission" date="2015-09" db="EMBL/GenBank/DDBJ databases">
        <title>Bacillus cereus food isolates.</title>
        <authorList>
            <person name="Boekhorst J."/>
        </authorList>
    </citation>
    <scope>NUCLEOTIDE SEQUENCE [LARGE SCALE GENOMIC DNA]</scope>
    <source>
        <strain evidence="1 2">B4088</strain>
    </source>
</reference>
<accession>A0A164NYE9</accession>
<name>A0A164NYE9_BACCE</name>
<organism evidence="1 2">
    <name type="scientific">Bacillus cereus</name>
    <dbReference type="NCBI Taxonomy" id="1396"/>
    <lineage>
        <taxon>Bacteria</taxon>
        <taxon>Bacillati</taxon>
        <taxon>Bacillota</taxon>
        <taxon>Bacilli</taxon>
        <taxon>Bacillales</taxon>
        <taxon>Bacillaceae</taxon>
        <taxon>Bacillus</taxon>
        <taxon>Bacillus cereus group</taxon>
    </lineage>
</organism>
<dbReference type="PATRIC" id="fig|1396.535.peg.1794"/>
<proteinExistence type="predicted"/>
<evidence type="ECO:0000313" key="2">
    <source>
        <dbReference type="Proteomes" id="UP000076482"/>
    </source>
</evidence>
<sequence length="50" mass="6043">MRKEKEWKTLFFEVVSCCSKGTQPQITIKVEKVHKNEKDDEVVFYFFLQT</sequence>
<dbReference type="EMBL" id="LJKE01000045">
    <property type="protein sequence ID" value="KZD65995.1"/>
    <property type="molecule type" value="Genomic_DNA"/>
</dbReference>
<gene>
    <name evidence="1" type="ORF">B4088_2752</name>
</gene>
<evidence type="ECO:0000313" key="1">
    <source>
        <dbReference type="EMBL" id="KZD65995.1"/>
    </source>
</evidence>
<protein>
    <submittedName>
        <fullName evidence="1">Uncharacterized protein</fullName>
    </submittedName>
</protein>
<dbReference type="Proteomes" id="UP000076482">
    <property type="component" value="Unassembled WGS sequence"/>
</dbReference>